<evidence type="ECO:0000256" key="1">
    <source>
        <dbReference type="ARBA" id="ARBA00022729"/>
    </source>
</evidence>
<dbReference type="Pfam" id="PF13517">
    <property type="entry name" value="FG-GAP_3"/>
    <property type="match status" value="1"/>
</dbReference>
<feature type="compositionally biased region" description="Low complexity" evidence="2">
    <location>
        <begin position="110"/>
        <end position="144"/>
    </location>
</feature>
<keyword evidence="1" id="KW-0732">Signal</keyword>
<dbReference type="AlphaFoldDB" id="A0A0S4QYN4"/>
<evidence type="ECO:0000313" key="5">
    <source>
        <dbReference type="Proteomes" id="UP000198802"/>
    </source>
</evidence>
<accession>A0A0S4QYN4</accession>
<evidence type="ECO:0008006" key="6">
    <source>
        <dbReference type="Google" id="ProtNLM"/>
    </source>
</evidence>
<proteinExistence type="predicted"/>
<organism evidence="4 5">
    <name type="scientific">Parafrankia irregularis</name>
    <dbReference type="NCBI Taxonomy" id="795642"/>
    <lineage>
        <taxon>Bacteria</taxon>
        <taxon>Bacillati</taxon>
        <taxon>Actinomycetota</taxon>
        <taxon>Actinomycetes</taxon>
        <taxon>Frankiales</taxon>
        <taxon>Frankiaceae</taxon>
        <taxon>Parafrankia</taxon>
    </lineage>
</organism>
<dbReference type="InterPro" id="IPR028994">
    <property type="entry name" value="Integrin_alpha_N"/>
</dbReference>
<dbReference type="Proteomes" id="UP000198802">
    <property type="component" value="Unassembled WGS sequence"/>
</dbReference>
<name>A0A0S4QYN4_9ACTN</name>
<feature type="compositionally biased region" description="Gly residues" evidence="2">
    <location>
        <begin position="97"/>
        <end position="109"/>
    </location>
</feature>
<protein>
    <recommendedName>
        <fullName evidence="6">Repeat domain-containing protein</fullName>
    </recommendedName>
</protein>
<dbReference type="RefSeq" id="WP_091286138.1">
    <property type="nucleotide sequence ID" value="NZ_FAOZ01000046.1"/>
</dbReference>
<keyword evidence="3" id="KW-1133">Transmembrane helix</keyword>
<evidence type="ECO:0000256" key="3">
    <source>
        <dbReference type="SAM" id="Phobius"/>
    </source>
</evidence>
<gene>
    <name evidence="4" type="ORF">Ga0074812_14631</name>
</gene>
<keyword evidence="5" id="KW-1185">Reference proteome</keyword>
<keyword evidence="3" id="KW-0812">Transmembrane</keyword>
<sequence length="333" mass="33490">MNGGLEPEELTRLLRAAVEPIRPSPDALHQIRAGVERRRWWRMPLMATGGVVMAALIALAFVAVRPQSSSEQVVEPAGPPLVSSMVEPTAGPSAGPSVGGGGAGGGTRPSGGTRSQHTTTPPPATSSTPRPGTTASSPAASATTGQGGSGSLTLPSPSHRPALANDVDGDGTADTVRLNGTKVEVVFSRGGKPGSVDLPNLQLPTIHAVVDANGDGFAEVLVRTSSRDNIDEYALLRYAAGGVLSQAQAVGGSALRIASGVREDSAFGFQCDGSGLRLISGTSSDGISYQTVTTAVQITPDGLVAGQVTQDVVTGSSVGTLFAPSCGTFSALS</sequence>
<dbReference type="SUPFAM" id="SSF69318">
    <property type="entry name" value="Integrin alpha N-terminal domain"/>
    <property type="match status" value="1"/>
</dbReference>
<dbReference type="InterPro" id="IPR013517">
    <property type="entry name" value="FG-GAP"/>
</dbReference>
<feature type="transmembrane region" description="Helical" evidence="3">
    <location>
        <begin position="45"/>
        <end position="64"/>
    </location>
</feature>
<evidence type="ECO:0000313" key="4">
    <source>
        <dbReference type="EMBL" id="CUU60752.1"/>
    </source>
</evidence>
<evidence type="ECO:0000256" key="2">
    <source>
        <dbReference type="SAM" id="MobiDB-lite"/>
    </source>
</evidence>
<feature type="region of interest" description="Disordered" evidence="2">
    <location>
        <begin position="69"/>
        <end position="172"/>
    </location>
</feature>
<dbReference type="EMBL" id="FAOZ01000046">
    <property type="protein sequence ID" value="CUU60752.1"/>
    <property type="molecule type" value="Genomic_DNA"/>
</dbReference>
<reference evidence="5" key="1">
    <citation type="submission" date="2015-11" db="EMBL/GenBank/DDBJ databases">
        <authorList>
            <person name="Varghese N."/>
        </authorList>
    </citation>
    <scope>NUCLEOTIDE SEQUENCE [LARGE SCALE GENOMIC DNA]</scope>
    <source>
        <strain evidence="5">DSM 45899</strain>
    </source>
</reference>
<keyword evidence="3" id="KW-0472">Membrane</keyword>